<dbReference type="AlphaFoldDB" id="A0A7W4VYP2"/>
<evidence type="ECO:0000313" key="1">
    <source>
        <dbReference type="EMBL" id="MBB3044228.1"/>
    </source>
</evidence>
<accession>A0A7W4VYP2</accession>
<dbReference type="Proteomes" id="UP000589626">
    <property type="component" value="Unassembled WGS sequence"/>
</dbReference>
<protein>
    <submittedName>
        <fullName evidence="1">Uncharacterized protein</fullName>
    </submittedName>
</protein>
<name>A0A7W4VYP2_9ACTN</name>
<comment type="caution">
    <text evidence="1">The sequence shown here is derived from an EMBL/GenBank/DDBJ whole genome shotgun (WGS) entry which is preliminary data.</text>
</comment>
<gene>
    <name evidence="1" type="ORF">FHU40_004065</name>
</gene>
<organism evidence="1 2">
    <name type="scientific">Nocardioides soli</name>
    <dbReference type="NCBI Taxonomy" id="1036020"/>
    <lineage>
        <taxon>Bacteria</taxon>
        <taxon>Bacillati</taxon>
        <taxon>Actinomycetota</taxon>
        <taxon>Actinomycetes</taxon>
        <taxon>Propionibacteriales</taxon>
        <taxon>Nocardioidaceae</taxon>
        <taxon>Nocardioides</taxon>
    </lineage>
</organism>
<dbReference type="EMBL" id="JACHWR010000003">
    <property type="protein sequence ID" value="MBB3044228.1"/>
    <property type="molecule type" value="Genomic_DNA"/>
</dbReference>
<proteinExistence type="predicted"/>
<sequence length="58" mass="5877">MGPHAASRRARTPLAVSAAMKFCPETATKLPAGGHETCPVAVMGSARHDVVCLTGSDG</sequence>
<evidence type="ECO:0000313" key="2">
    <source>
        <dbReference type="Proteomes" id="UP000589626"/>
    </source>
</evidence>
<reference evidence="1 2" key="1">
    <citation type="submission" date="2020-08" db="EMBL/GenBank/DDBJ databases">
        <title>Sequencing the genomes of 1000 actinobacteria strains.</title>
        <authorList>
            <person name="Klenk H.-P."/>
        </authorList>
    </citation>
    <scope>NUCLEOTIDE SEQUENCE [LARGE SCALE GENOMIC DNA]</scope>
    <source>
        <strain evidence="1 2">DSM 105498</strain>
    </source>
</reference>
<keyword evidence="2" id="KW-1185">Reference proteome</keyword>